<feature type="signal peptide" evidence="1">
    <location>
        <begin position="1"/>
        <end position="28"/>
    </location>
</feature>
<dbReference type="Proteomes" id="UP000034581">
    <property type="component" value="Unassembled WGS sequence"/>
</dbReference>
<protein>
    <submittedName>
        <fullName evidence="2">Uncharacterized protein</fullName>
    </submittedName>
</protein>
<evidence type="ECO:0000313" key="2">
    <source>
        <dbReference type="EMBL" id="KKP69557.1"/>
    </source>
</evidence>
<evidence type="ECO:0000313" key="3">
    <source>
        <dbReference type="Proteomes" id="UP000034581"/>
    </source>
</evidence>
<accession>A0A0G0EQE5</accession>
<keyword evidence="1" id="KW-0732">Signal</keyword>
<feature type="chain" id="PRO_5002531809" evidence="1">
    <location>
        <begin position="29"/>
        <end position="297"/>
    </location>
</feature>
<dbReference type="STRING" id="1618350.UR67_C0005G0046"/>
<dbReference type="EMBL" id="LBQB01000005">
    <property type="protein sequence ID" value="KKP69557.1"/>
    <property type="molecule type" value="Genomic_DNA"/>
</dbReference>
<name>A0A0G0EQE5_UNCC3</name>
<reference evidence="2 3" key="1">
    <citation type="journal article" date="2015" name="Nature">
        <title>rRNA introns, odd ribosomes, and small enigmatic genomes across a large radiation of phyla.</title>
        <authorList>
            <person name="Brown C.T."/>
            <person name="Hug L.A."/>
            <person name="Thomas B.C."/>
            <person name="Sharon I."/>
            <person name="Castelle C.J."/>
            <person name="Singh A."/>
            <person name="Wilkins M.J."/>
            <person name="Williams K.H."/>
            <person name="Banfield J.F."/>
        </authorList>
    </citation>
    <scope>NUCLEOTIDE SEQUENCE [LARGE SCALE GENOMIC DNA]</scope>
</reference>
<dbReference type="AlphaFoldDB" id="A0A0G0EQE5"/>
<gene>
    <name evidence="2" type="ORF">UR67_C0005G0046</name>
</gene>
<comment type="caution">
    <text evidence="2">The sequence shown here is derived from an EMBL/GenBank/DDBJ whole genome shotgun (WGS) entry which is preliminary data.</text>
</comment>
<sequence length="297" mass="32699">MKIKLFSLKLILIATLPLIFSYSTPTIADEEKILYCEFIHSPSQDGFIRSGGPINTDSGARYRPLAIRDPDCTDIVRDISFYPGEYNLPHSEPGGFIPGGPGGSWNDCTACNPDPASVVAEPWVEAKFIDLATRWFGGVGTPRIDMYDEVVAAAEAAGMDPIFAISIWLHESGASNYEGICRVLGHEDPNSGYCTRIQDFGVNLESITTKIEAPGVYPDNVTEDHFEEQLSHYVDLPAWYLTMCDVNAVSCPMEVFGSMFRWGGCPPETVDTYSVGIQEIYEGFFQAGAFPCYPINL</sequence>
<evidence type="ECO:0000256" key="1">
    <source>
        <dbReference type="SAM" id="SignalP"/>
    </source>
</evidence>
<organism evidence="2 3">
    <name type="scientific">candidate division CPR3 bacterium GW2011_GWF2_35_18</name>
    <dbReference type="NCBI Taxonomy" id="1618350"/>
    <lineage>
        <taxon>Bacteria</taxon>
        <taxon>Bacteria division CPR3</taxon>
    </lineage>
</organism>
<proteinExistence type="predicted"/>